<evidence type="ECO:0000313" key="1">
    <source>
        <dbReference type="EMBL" id="EUA30044.1"/>
    </source>
</evidence>
<dbReference type="PATRIC" id="fig|1299334.3.peg.5982"/>
<name>X8AET4_MYCXE</name>
<dbReference type="AlphaFoldDB" id="X8AET4"/>
<reference evidence="1" key="1">
    <citation type="submission" date="2014-01" db="EMBL/GenBank/DDBJ databases">
        <authorList>
            <person name="Brown-Elliot B."/>
            <person name="Wallace R."/>
            <person name="Lenaerts A."/>
            <person name="Ordway D."/>
            <person name="DeGroote M.A."/>
            <person name="Parker T."/>
            <person name="Sizemore C."/>
            <person name="Tallon L.J."/>
            <person name="Sadzewicz L.K."/>
            <person name="Sengamalay N."/>
            <person name="Fraser C.M."/>
            <person name="Hine E."/>
            <person name="Shefchek K.A."/>
            <person name="Das S.P."/>
            <person name="Tettelin H."/>
        </authorList>
    </citation>
    <scope>NUCLEOTIDE SEQUENCE [LARGE SCALE GENOMIC DNA]</scope>
    <source>
        <strain evidence="1">4042</strain>
    </source>
</reference>
<dbReference type="EMBL" id="JAOB01000060">
    <property type="protein sequence ID" value="EUA30044.1"/>
    <property type="molecule type" value="Genomic_DNA"/>
</dbReference>
<protein>
    <submittedName>
        <fullName evidence="1">Uncharacterized protein</fullName>
    </submittedName>
</protein>
<organism evidence="1">
    <name type="scientific">Mycobacterium xenopi 4042</name>
    <dbReference type="NCBI Taxonomy" id="1299334"/>
    <lineage>
        <taxon>Bacteria</taxon>
        <taxon>Bacillati</taxon>
        <taxon>Actinomycetota</taxon>
        <taxon>Actinomycetes</taxon>
        <taxon>Mycobacteriales</taxon>
        <taxon>Mycobacteriaceae</taxon>
        <taxon>Mycobacterium</taxon>
    </lineage>
</organism>
<comment type="caution">
    <text evidence="1">The sequence shown here is derived from an EMBL/GenBank/DDBJ whole genome shotgun (WGS) entry which is preliminary data.</text>
</comment>
<proteinExistence type="predicted"/>
<accession>X8AET4</accession>
<gene>
    <name evidence="1" type="ORF">I553_4300</name>
</gene>
<sequence>MTKTTDKQASLTWHPRYPLTYRLVGAAGGGMRVGRAGGDG</sequence>